<feature type="transmembrane region" description="Helical" evidence="1">
    <location>
        <begin position="413"/>
        <end position="431"/>
    </location>
</feature>
<evidence type="ECO:0000313" key="3">
    <source>
        <dbReference type="Proteomes" id="UP000673375"/>
    </source>
</evidence>
<gene>
    <name evidence="2" type="ORF">I6N96_09500</name>
</gene>
<feature type="transmembrane region" description="Helical" evidence="1">
    <location>
        <begin position="294"/>
        <end position="311"/>
    </location>
</feature>
<comment type="caution">
    <text evidence="2">The sequence shown here is derived from an EMBL/GenBank/DDBJ whole genome shotgun (WGS) entry which is preliminary data.</text>
</comment>
<feature type="transmembrane region" description="Helical" evidence="1">
    <location>
        <begin position="323"/>
        <end position="346"/>
    </location>
</feature>
<keyword evidence="3" id="KW-1185">Reference proteome</keyword>
<dbReference type="PANTHER" id="PTHR38454:SF1">
    <property type="entry name" value="INTEGRAL MEMBRANE PROTEIN"/>
    <property type="match status" value="1"/>
</dbReference>
<sequence length="876" mass="99857">MKHLIVWIKQHYLAMILSFSIPLLLMAIAYYSIGIYPGSERSILATDSFAQYANFHASFHNVLHGKQSIFYSWSGSLGLNYWSLAAYYLNGLFTPLVGLFDNSVMPDTLYYLTLLKFGASGLSFWFFAYHTFNIDRWLTIGLSVSYALMSYAVGYSEVIMWLDTFVYLPLIVWGIHRLMDEKKPVLLFVSYLLLFLSNFYMAFMVGVFTFLYTLIRTVLDWRKYRGRFAAYLLTSFLAGGASMLTILPTVLDLSNNGESMTIIDHLFTQDTGVWDIIAKSMVGVYDTAKYESMPFIYIGLLPLIFCVYYFLCGKIPWKNKVGYGSLLVFLIAGVYIYPLNLFWHGMHAPNMFLFRFSFLISFLTILLAGFGLEKFSKEESNRLLNGVLGIGGVFVLFLILSNKKRYDVISFESLAVTIGLLFLYLSIWLFFQSSFKWKKWLPLLLVVLMSGEALFNARSMVVGILYDWGYPDRSYYTKSYEDVQQLVDETNQEDSSFFRLENLDVESLNTSFNFGYHGVSMFSSIRNRHSSQYLNALGFRSLGTNLTIDYANNTLLADTIIGMKYNISKNELNKFGYDKVSESGEYTLYENQYALPLGILTDEEIYGEGSVKNQTELFNQLSGMEGELFSFGEAALIDSADAIVTETEEIISIGEQEASLAKQVTWLVTIPAKTQAYLSLVPLDWAKTQGVDIEWTVEGNTRKNKLNNTGQYYNLGYYEDPTTVKLTASFSGGTEQKVELYRPDAVFLNTDRFAEAVEKIQKKGVDLQVDGRKAKGTVNLEKEQVLLTTIPYDRGWKVLIDGEEADIQTFKDAFLTVIVPAGEHEIEFVFLPQGFMVGAALFVSCILIFTGYVLWERKRKKTRYYIEEKDQSEASL</sequence>
<dbReference type="Proteomes" id="UP000673375">
    <property type="component" value="Unassembled WGS sequence"/>
</dbReference>
<dbReference type="PANTHER" id="PTHR38454">
    <property type="entry name" value="INTEGRAL MEMBRANE PROTEIN-RELATED"/>
    <property type="match status" value="1"/>
</dbReference>
<feature type="transmembrane region" description="Helical" evidence="1">
    <location>
        <begin position="352"/>
        <end position="371"/>
    </location>
</feature>
<feature type="transmembrane region" description="Helical" evidence="1">
    <location>
        <begin position="158"/>
        <end position="176"/>
    </location>
</feature>
<reference evidence="2 3" key="1">
    <citation type="submission" date="2020-12" db="EMBL/GenBank/DDBJ databases">
        <title>Vagococcus allomyrinae sp. nov. and Enterococcus lavae sp. nov., isolated from the larvae of Allomyrina dichotoma.</title>
        <authorList>
            <person name="Lee S.D."/>
        </authorList>
    </citation>
    <scope>NUCLEOTIDE SEQUENCE [LARGE SCALE GENOMIC DNA]</scope>
    <source>
        <strain evidence="2 3">BWM-S5</strain>
    </source>
</reference>
<evidence type="ECO:0000256" key="1">
    <source>
        <dbReference type="SAM" id="Phobius"/>
    </source>
</evidence>
<evidence type="ECO:0000313" key="2">
    <source>
        <dbReference type="EMBL" id="MBP1046520.1"/>
    </source>
</evidence>
<keyword evidence="1" id="KW-1133">Transmembrane helix</keyword>
<accession>A0ABS4CJ79</accession>
<proteinExistence type="predicted"/>
<keyword evidence="1" id="KW-0472">Membrane</keyword>
<name>A0ABS4CJ79_9ENTE</name>
<organism evidence="2 3">
    <name type="scientific">Enterococcus larvae</name>
    <dbReference type="NCBI Taxonomy" id="2794352"/>
    <lineage>
        <taxon>Bacteria</taxon>
        <taxon>Bacillati</taxon>
        <taxon>Bacillota</taxon>
        <taxon>Bacilli</taxon>
        <taxon>Lactobacillales</taxon>
        <taxon>Enterococcaceae</taxon>
        <taxon>Enterococcus</taxon>
    </lineage>
</organism>
<feature type="transmembrane region" description="Helical" evidence="1">
    <location>
        <begin position="383"/>
        <end position="401"/>
    </location>
</feature>
<feature type="transmembrane region" description="Helical" evidence="1">
    <location>
        <begin position="835"/>
        <end position="855"/>
    </location>
</feature>
<feature type="transmembrane region" description="Helical" evidence="1">
    <location>
        <begin position="12"/>
        <end position="33"/>
    </location>
</feature>
<dbReference type="InterPro" id="IPR018580">
    <property type="entry name" value="Uncharacterised_YfhO"/>
</dbReference>
<feature type="transmembrane region" description="Helical" evidence="1">
    <location>
        <begin position="109"/>
        <end position="128"/>
    </location>
</feature>
<dbReference type="RefSeq" id="WP_209557338.1">
    <property type="nucleotide sequence ID" value="NZ_JAEDXU010000004.1"/>
</dbReference>
<keyword evidence="1" id="KW-0812">Transmembrane</keyword>
<feature type="transmembrane region" description="Helical" evidence="1">
    <location>
        <begin position="443"/>
        <end position="466"/>
    </location>
</feature>
<dbReference type="Pfam" id="PF09586">
    <property type="entry name" value="YfhO"/>
    <property type="match status" value="1"/>
</dbReference>
<feature type="transmembrane region" description="Helical" evidence="1">
    <location>
        <begin position="227"/>
        <end position="251"/>
    </location>
</feature>
<protein>
    <submittedName>
        <fullName evidence="2">YfhO family protein</fullName>
    </submittedName>
</protein>
<dbReference type="EMBL" id="JAEDXU010000004">
    <property type="protein sequence ID" value="MBP1046520.1"/>
    <property type="molecule type" value="Genomic_DNA"/>
</dbReference>
<feature type="transmembrane region" description="Helical" evidence="1">
    <location>
        <begin position="188"/>
        <end position="215"/>
    </location>
</feature>